<keyword evidence="2" id="KW-1185">Reference proteome</keyword>
<dbReference type="HOGENOM" id="CLU_786668_0_0_2"/>
<reference evidence="2" key="1">
    <citation type="submission" date="2010-05" db="EMBL/GenBank/DDBJ databases">
        <title>Complete sequence of Staphylothermus hellenicus DSM 12710.</title>
        <authorList>
            <consortium name="US DOE Joint Genome Institute"/>
            <person name="Lucas S."/>
            <person name="Copeland A."/>
            <person name="Lapidus A."/>
            <person name="Cheng J.-F."/>
            <person name="Bruce D."/>
            <person name="Goodwin L."/>
            <person name="Pitluck S."/>
            <person name="Davenport K."/>
            <person name="Detter J.C."/>
            <person name="Han C."/>
            <person name="Tapia R."/>
            <person name="Larimer F."/>
            <person name="Land M."/>
            <person name="Hauser L."/>
            <person name="Kyrpides N."/>
            <person name="Mikhailova N."/>
            <person name="Anderson I.J."/>
            <person name="Woyke T."/>
        </authorList>
    </citation>
    <scope>NUCLEOTIDE SEQUENCE [LARGE SCALE GENOMIC DNA]</scope>
    <source>
        <strain evidence="2">DSM 12710 / JCM 10830 / BK20S6-10-b1 / P8</strain>
    </source>
</reference>
<dbReference type="Proteomes" id="UP000002573">
    <property type="component" value="Chromosome"/>
</dbReference>
<dbReference type="OrthoDB" id="17507at2157"/>
<organism evidence="1 2">
    <name type="scientific">Staphylothermus hellenicus (strain DSM 12710 / JCM 10830 / BK20S6-10-b1 / P8)</name>
    <dbReference type="NCBI Taxonomy" id="591019"/>
    <lineage>
        <taxon>Archaea</taxon>
        <taxon>Thermoproteota</taxon>
        <taxon>Thermoprotei</taxon>
        <taxon>Desulfurococcales</taxon>
        <taxon>Desulfurococcaceae</taxon>
        <taxon>Staphylothermus</taxon>
    </lineage>
</organism>
<dbReference type="KEGG" id="shc:Shell_1277"/>
<evidence type="ECO:0008006" key="3">
    <source>
        <dbReference type="Google" id="ProtNLM"/>
    </source>
</evidence>
<dbReference type="RefSeq" id="WP_013143570.1">
    <property type="nucleotide sequence ID" value="NC_014205.1"/>
</dbReference>
<dbReference type="eggNOG" id="arCOG00425">
    <property type="taxonomic scope" value="Archaea"/>
</dbReference>
<evidence type="ECO:0000313" key="1">
    <source>
        <dbReference type="EMBL" id="ADI32372.1"/>
    </source>
</evidence>
<reference evidence="1 2" key="2">
    <citation type="journal article" date="2011" name="Stand. Genomic Sci.">
        <title>Complete genome sequence of Staphylothermus hellenicus P8.</title>
        <authorList>
            <person name="Anderson I."/>
            <person name="Wirth R."/>
            <person name="Lucas S."/>
            <person name="Copeland A."/>
            <person name="Lapidus A."/>
            <person name="Cheng J.F."/>
            <person name="Goodwin L."/>
            <person name="Pitluck S."/>
            <person name="Davenport K."/>
            <person name="Detter J.C."/>
            <person name="Han C."/>
            <person name="Tapia R."/>
            <person name="Land M."/>
            <person name="Hauser L."/>
            <person name="Pati A."/>
            <person name="Mikhailova N."/>
            <person name="Woyke T."/>
            <person name="Klenk H.P."/>
            <person name="Kyrpides N."/>
            <person name="Ivanova N."/>
        </authorList>
    </citation>
    <scope>NUCLEOTIDE SEQUENCE [LARGE SCALE GENOMIC DNA]</scope>
    <source>
        <strain evidence="2">DSM 12710 / JCM 10830 / BK20S6-10-b1 / P8</strain>
    </source>
</reference>
<dbReference type="GeneID" id="9234566"/>
<dbReference type="EMBL" id="CP002051">
    <property type="protein sequence ID" value="ADI32372.1"/>
    <property type="molecule type" value="Genomic_DNA"/>
</dbReference>
<dbReference type="STRING" id="591019.Shell_1277"/>
<protein>
    <recommendedName>
        <fullName evidence="3">Phosphoesterase RecJ domain protein</fullName>
    </recommendedName>
</protein>
<dbReference type="SUPFAM" id="SSF64182">
    <property type="entry name" value="DHH phosphoesterases"/>
    <property type="match status" value="1"/>
</dbReference>
<gene>
    <name evidence="1" type="ordered locus">Shell_1277</name>
</gene>
<accession>D7D9C6</accession>
<name>D7D9C6_STAHD</name>
<dbReference type="InterPro" id="IPR038763">
    <property type="entry name" value="DHH_sf"/>
</dbReference>
<sequence length="342" mass="38753">MTKTSKKNIARVFVGGDWDADGVVAAALIVYSQEKLGMYPLKTKAIIDKRPVDPEKLKFIIGSFRGNYDLVVLLDLPYTDTVPRVLKIIKQHFGVKKIMYIDHHLSTLTNEEKLKDVVDELIIDHKMPTAGIVEKLLEENGISIHLRLKSFVEVVKYMDSGRKVPQKYLKLFQITSMFSKALTAIRDENLWVKIVDWLASPSPLPMPLNEEVMKKVKKVIETRDREIKEKALDLALSAVKIGELRFIDARNEWKHRGGTALASKISSILKAPVAVLVDTNKNYSLLIIKAPRGKAYRIAKFLIGEGIALDIAGHPNLAIVKIKKDPDKKELIYKLREAEFYI</sequence>
<evidence type="ECO:0000313" key="2">
    <source>
        <dbReference type="Proteomes" id="UP000002573"/>
    </source>
</evidence>
<proteinExistence type="predicted"/>
<dbReference type="AlphaFoldDB" id="D7D9C6"/>